<reference evidence="6 7" key="1">
    <citation type="journal article" date="2018" name="Science">
        <title>The opium poppy genome and morphinan production.</title>
        <authorList>
            <person name="Guo L."/>
            <person name="Winzer T."/>
            <person name="Yang X."/>
            <person name="Li Y."/>
            <person name="Ning Z."/>
            <person name="He Z."/>
            <person name="Teodor R."/>
            <person name="Lu Y."/>
            <person name="Bowser T.A."/>
            <person name="Graham I.A."/>
            <person name="Ye K."/>
        </authorList>
    </citation>
    <scope>NUCLEOTIDE SEQUENCE [LARGE SCALE GENOMIC DNA]</scope>
    <source>
        <strain evidence="7">cv. HN1</strain>
        <tissue evidence="6">Leaves</tissue>
    </source>
</reference>
<keyword evidence="2" id="KW-0645">Protease</keyword>
<dbReference type="EMBL" id="CM010725">
    <property type="protein sequence ID" value="RZC84448.1"/>
    <property type="molecule type" value="Genomic_DNA"/>
</dbReference>
<keyword evidence="3" id="KW-0378">Hydrolase</keyword>
<feature type="domain" description="Ubiquitin-like protease family profile" evidence="5">
    <location>
        <begin position="808"/>
        <end position="983"/>
    </location>
</feature>
<dbReference type="InterPro" id="IPR003653">
    <property type="entry name" value="Peptidase_C48_C"/>
</dbReference>
<feature type="compositionally biased region" description="Basic and acidic residues" evidence="4">
    <location>
        <begin position="444"/>
        <end position="455"/>
    </location>
</feature>
<feature type="region of interest" description="Disordered" evidence="4">
    <location>
        <begin position="412"/>
        <end position="455"/>
    </location>
</feature>
<evidence type="ECO:0000256" key="3">
    <source>
        <dbReference type="ARBA" id="ARBA00022801"/>
    </source>
</evidence>
<evidence type="ECO:0000313" key="6">
    <source>
        <dbReference type="EMBL" id="RZC84448.1"/>
    </source>
</evidence>
<name>A0A4Y7LIZ1_PAPSO</name>
<evidence type="ECO:0000256" key="4">
    <source>
        <dbReference type="SAM" id="MobiDB-lite"/>
    </source>
</evidence>
<dbReference type="SUPFAM" id="SSF54001">
    <property type="entry name" value="Cysteine proteinases"/>
    <property type="match status" value="1"/>
</dbReference>
<dbReference type="Gene3D" id="3.40.395.10">
    <property type="entry name" value="Adenoviral Proteinase, Chain A"/>
    <property type="match status" value="1"/>
</dbReference>
<feature type="compositionally biased region" description="Polar residues" evidence="4">
    <location>
        <begin position="583"/>
        <end position="596"/>
    </location>
</feature>
<keyword evidence="7" id="KW-1185">Reference proteome</keyword>
<feature type="region of interest" description="Disordered" evidence="4">
    <location>
        <begin position="568"/>
        <end position="596"/>
    </location>
</feature>
<evidence type="ECO:0000256" key="1">
    <source>
        <dbReference type="ARBA" id="ARBA00005234"/>
    </source>
</evidence>
<gene>
    <name evidence="6" type="ORF">C5167_047232</name>
</gene>
<evidence type="ECO:0000259" key="5">
    <source>
        <dbReference type="PROSITE" id="PS50600"/>
    </source>
</evidence>
<protein>
    <recommendedName>
        <fullName evidence="5">Ubiquitin-like protease family profile domain-containing protein</fullName>
    </recommendedName>
</protein>
<dbReference type="PROSITE" id="PS50600">
    <property type="entry name" value="ULP_PROTEASE"/>
    <property type="match status" value="1"/>
</dbReference>
<accession>A0A4Y7LIZ1</accession>
<dbReference type="GO" id="GO:0008234">
    <property type="term" value="F:cysteine-type peptidase activity"/>
    <property type="evidence" value="ECO:0007669"/>
    <property type="project" value="InterPro"/>
</dbReference>
<proteinExistence type="inferred from homology"/>
<dbReference type="Gramene" id="RZC84448">
    <property type="protein sequence ID" value="RZC84448"/>
    <property type="gene ID" value="C5167_047232"/>
</dbReference>
<evidence type="ECO:0000313" key="7">
    <source>
        <dbReference type="Proteomes" id="UP000316621"/>
    </source>
</evidence>
<organism evidence="6 7">
    <name type="scientific">Papaver somniferum</name>
    <name type="common">Opium poppy</name>
    <dbReference type="NCBI Taxonomy" id="3469"/>
    <lineage>
        <taxon>Eukaryota</taxon>
        <taxon>Viridiplantae</taxon>
        <taxon>Streptophyta</taxon>
        <taxon>Embryophyta</taxon>
        <taxon>Tracheophyta</taxon>
        <taxon>Spermatophyta</taxon>
        <taxon>Magnoliopsida</taxon>
        <taxon>Ranunculales</taxon>
        <taxon>Papaveraceae</taxon>
        <taxon>Papaveroideae</taxon>
        <taxon>Papaver</taxon>
    </lineage>
</organism>
<feature type="region of interest" description="Disordered" evidence="4">
    <location>
        <begin position="492"/>
        <end position="515"/>
    </location>
</feature>
<feature type="compositionally biased region" description="Polar residues" evidence="4">
    <location>
        <begin position="492"/>
        <end position="501"/>
    </location>
</feature>
<dbReference type="Proteomes" id="UP000316621">
    <property type="component" value="Chromosome 11"/>
</dbReference>
<feature type="compositionally biased region" description="Basic and acidic residues" evidence="4">
    <location>
        <begin position="412"/>
        <end position="424"/>
    </location>
</feature>
<dbReference type="AlphaFoldDB" id="A0A4Y7LIZ1"/>
<evidence type="ECO:0000256" key="2">
    <source>
        <dbReference type="ARBA" id="ARBA00022670"/>
    </source>
</evidence>
<sequence length="1024" mass="116235">MVKGKMNPPRKDDTITGNLRQSLNAVKDLVKVIKPIGLTDRAHRYLRRAAYGELVMMYYDDYDTTVPTTTRQITTNKHGVLKLLNCFDMDCETPCSFKFVDDKIIESTPAKLAGIFCMQRIGSRKGQKLLKYYCPSDLTDNVLYSKYFTDIKSTKHQTTVTKTNILEKIKQLMAKRRKSGKRKKVDEKDLVFLIGLYLCCVLFFGDKNANGVNAKYLSIVETYDTVLKVSWPDLIHEHLFEEIHTNLSCLSNVKACVQYLLLLFAEHTPAGLIPKVENHEEDIPRVGRWDIYQISDYIWKTDMTQFSPTPSFVAEFSQLEKQLGISTVVPSKDDLQSWLKAQTIENSHLKEQLQENQAMLKAVYAIAREGISEGDLSGTAEFKVHKFSCQIMQAMGIDPYKVTQEEFMQHEDDVHGGTEHGATEHEEEELQLVETEQQGDGSTEQEKEKDDAETSFHEEFPCMSLAAGNTPTILQAQTAAEGHKRPLRTYSSSMKSVTTCKTPPKKRPVAKQKPTPTNIVDEEQKKDVEVTPVTDEAQKKAADGGVVDGAGDDVAAKAVGDDVTAKVNEDTPATVGDGLVMTAPTQPTPRTFDDSSASTQFEDSMVITATTPQTQPDNAQTYRLVQLGANPDDMTNVEVSEMIDEIVSNINKTEHGPAVTENAEPTSTATTQENVFSLGLEKTPKPAGELLKEAANTIRERQPSFIQQRVLRNRKIPTQDLKQYQRNSKRIKKTANEEEMAAVPEVEEDRMAEVAEEDDGTMRNDVKGSEVIERLEGEKKNKVLEYFNTHPKTDITWMERKEDGSELFDISGELMIQLTKKESFLESEFIDFYISRLRTKMNSNSKYDKAIFLSPKAYISYLKDYEEFKKFWIPKLAKEYVKYKNDAVRLFTPMCNNNTHYKLLEYDLRSSNPWSYMNSSNVKELKGEHLLQAKKYAFAITTELRLRCPFALGMNENAKNLNAPPQGTIPDCLPCVCNYMKIRMKNKPLDKKLTSTMMLWWTDKLNRMRGSMLYKILSDPSRDV</sequence>
<comment type="similarity">
    <text evidence="1">Belongs to the peptidase C48 family.</text>
</comment>
<dbReference type="GO" id="GO:0006508">
    <property type="term" value="P:proteolysis"/>
    <property type="evidence" value="ECO:0007669"/>
    <property type="project" value="UniProtKB-KW"/>
</dbReference>
<dbReference type="InterPro" id="IPR038765">
    <property type="entry name" value="Papain-like_cys_pep_sf"/>
</dbReference>